<dbReference type="NCBIfam" id="TIGR03375">
    <property type="entry name" value="type_I_sec_LssB"/>
    <property type="match status" value="1"/>
</dbReference>
<organism evidence="10 11">
    <name type="scientific">Kistimonas scapharcae</name>
    <dbReference type="NCBI Taxonomy" id="1036133"/>
    <lineage>
        <taxon>Bacteria</taxon>
        <taxon>Pseudomonadati</taxon>
        <taxon>Pseudomonadota</taxon>
        <taxon>Gammaproteobacteria</taxon>
        <taxon>Oceanospirillales</taxon>
        <taxon>Endozoicomonadaceae</taxon>
        <taxon>Kistimonas</taxon>
    </lineage>
</organism>
<evidence type="ECO:0000256" key="6">
    <source>
        <dbReference type="ARBA" id="ARBA00023136"/>
    </source>
</evidence>
<evidence type="ECO:0000256" key="2">
    <source>
        <dbReference type="ARBA" id="ARBA00022692"/>
    </source>
</evidence>
<keyword evidence="6 7" id="KW-0472">Membrane</keyword>
<dbReference type="CDD" id="cd18587">
    <property type="entry name" value="ABC_6TM_LapB_like"/>
    <property type="match status" value="1"/>
</dbReference>
<dbReference type="SUPFAM" id="SSF52540">
    <property type="entry name" value="P-loop containing nucleoside triphosphate hydrolases"/>
    <property type="match status" value="1"/>
</dbReference>
<reference evidence="11" key="1">
    <citation type="journal article" date="2019" name="Int. J. Syst. Evol. Microbiol.">
        <title>The Global Catalogue of Microorganisms (GCM) 10K type strain sequencing project: providing services to taxonomists for standard genome sequencing and annotation.</title>
        <authorList>
            <consortium name="The Broad Institute Genomics Platform"/>
            <consortium name="The Broad Institute Genome Sequencing Center for Infectious Disease"/>
            <person name="Wu L."/>
            <person name="Ma J."/>
        </authorList>
    </citation>
    <scope>NUCLEOTIDE SEQUENCE [LARGE SCALE GENOMIC DNA]</scope>
    <source>
        <strain evidence="11">JCM 17805</strain>
    </source>
</reference>
<dbReference type="RefSeq" id="WP_345197167.1">
    <property type="nucleotide sequence ID" value="NZ_BAABFL010000426.1"/>
</dbReference>
<feature type="transmembrane region" description="Helical" evidence="7">
    <location>
        <begin position="138"/>
        <end position="162"/>
    </location>
</feature>
<dbReference type="Pfam" id="PF00664">
    <property type="entry name" value="ABC_membrane"/>
    <property type="match status" value="1"/>
</dbReference>
<keyword evidence="2 7" id="KW-0812">Transmembrane</keyword>
<comment type="subcellular location">
    <subcellularLocation>
        <location evidence="1">Cell membrane</location>
        <topology evidence="1">Multi-pass membrane protein</topology>
    </subcellularLocation>
</comment>
<keyword evidence="4" id="KW-0067">ATP-binding</keyword>
<feature type="transmembrane region" description="Helical" evidence="7">
    <location>
        <begin position="66"/>
        <end position="86"/>
    </location>
</feature>
<evidence type="ECO:0000259" key="8">
    <source>
        <dbReference type="PROSITE" id="PS50893"/>
    </source>
</evidence>
<feature type="transmembrane region" description="Helical" evidence="7">
    <location>
        <begin position="32"/>
        <end position="54"/>
    </location>
</feature>
<evidence type="ECO:0000256" key="7">
    <source>
        <dbReference type="SAM" id="Phobius"/>
    </source>
</evidence>
<accession>A0ABP8V5U1</accession>
<dbReference type="InterPro" id="IPR039421">
    <property type="entry name" value="Type_1_exporter"/>
</dbReference>
<dbReference type="Proteomes" id="UP001500604">
    <property type="component" value="Unassembled WGS sequence"/>
</dbReference>
<protein>
    <submittedName>
        <fullName evidence="10">Type I secretion system permease/ATPase</fullName>
    </submittedName>
</protein>
<dbReference type="InterPro" id="IPR027417">
    <property type="entry name" value="P-loop_NTPase"/>
</dbReference>
<dbReference type="InterPro" id="IPR003439">
    <property type="entry name" value="ABC_transporter-like_ATP-bd"/>
</dbReference>
<dbReference type="Gene3D" id="1.20.1560.10">
    <property type="entry name" value="ABC transporter type 1, transmembrane domain"/>
    <property type="match status" value="1"/>
</dbReference>
<feature type="transmembrane region" description="Helical" evidence="7">
    <location>
        <begin position="168"/>
        <end position="189"/>
    </location>
</feature>
<evidence type="ECO:0000313" key="10">
    <source>
        <dbReference type="EMBL" id="GAA4650899.1"/>
    </source>
</evidence>
<dbReference type="InterPro" id="IPR017750">
    <property type="entry name" value="ATPase_T1SS"/>
</dbReference>
<evidence type="ECO:0000313" key="11">
    <source>
        <dbReference type="Proteomes" id="UP001500604"/>
    </source>
</evidence>
<dbReference type="PANTHER" id="PTHR43394:SF1">
    <property type="entry name" value="ATP-BINDING CASSETTE SUB-FAMILY B MEMBER 10, MITOCHONDRIAL"/>
    <property type="match status" value="1"/>
</dbReference>
<feature type="transmembrane region" description="Helical" evidence="7">
    <location>
        <begin position="264"/>
        <end position="290"/>
    </location>
</feature>
<dbReference type="InterPro" id="IPR036640">
    <property type="entry name" value="ABC1_TM_sf"/>
</dbReference>
<keyword evidence="11" id="KW-1185">Reference proteome</keyword>
<dbReference type="SMART" id="SM00382">
    <property type="entry name" value="AAA"/>
    <property type="match status" value="1"/>
</dbReference>
<gene>
    <name evidence="10" type="ORF">GCM10023116_31820</name>
</gene>
<evidence type="ECO:0000256" key="3">
    <source>
        <dbReference type="ARBA" id="ARBA00022741"/>
    </source>
</evidence>
<dbReference type="Pfam" id="PF00005">
    <property type="entry name" value="ABC_tran"/>
    <property type="match status" value="1"/>
</dbReference>
<dbReference type="EMBL" id="BAABFL010000426">
    <property type="protein sequence ID" value="GAA4650899.1"/>
    <property type="molecule type" value="Genomic_DNA"/>
</dbReference>
<dbReference type="InterPro" id="IPR011527">
    <property type="entry name" value="ABC1_TM_dom"/>
</dbReference>
<name>A0ABP8V5U1_9GAMM</name>
<comment type="caution">
    <text evidence="10">The sequence shown here is derived from an EMBL/GenBank/DDBJ whole genome shotgun (WGS) entry which is preliminary data.</text>
</comment>
<keyword evidence="3" id="KW-0547">Nucleotide-binding</keyword>
<sequence length="579" mass="64202">MAKKETTPTADSHPHRWFWQVVVPYWRVYRDVLAASFLVNLLALISPLFVMNVYDRVVPNQAFETLWMLATGVFIAFMFEGVIRFIRTRYIDLAGRQIDLTLSSRLIDRLLGLKLSARPNSAGYLMNRLAEFDSIRTFITSATVMAFIDLPFVVLFLGLIFWLGGWLVAIPLLCISVSLGIAWALNWPLQRVIAQQQDMSAQRQNFLMECLLGLMSVKSCNVERQHQQRWSALNQTVADASLRIRQLQALSTHTATFLLQMNTLVMVIAGVYLISAGHLSMGGLIAMMMISGRCAAPVSQVIGLLNQYEKTIQALTHTGEVMHFPQEYQIDRQLLRPASFSGTWHINQLSFTYPDTPDLLSDISLTIPAGTRLAILGRMGSGKSTLLQLLMGLWEPSKGHVAVDGIDIRQLDPAWLRRQVGYVGQQAELFNGTLRDNITMHRPGISDSDILEAMNKVGLMAMVQSGSGGLDFQVGEGGRHLSGGQAHAVGLARALVASPRALILDEPTSAMDAQAEARFRQVLMQLDGVTLFLVTHKASLLDCMDRIIVLEEGTVRVNDEAHTILAGQMKPKAETTESV</sequence>
<dbReference type="PROSITE" id="PS50893">
    <property type="entry name" value="ABC_TRANSPORTER_2"/>
    <property type="match status" value="1"/>
</dbReference>
<proteinExistence type="predicted"/>
<dbReference type="PANTHER" id="PTHR43394">
    <property type="entry name" value="ATP-DEPENDENT PERMEASE MDL1, MITOCHONDRIAL"/>
    <property type="match status" value="1"/>
</dbReference>
<dbReference type="SUPFAM" id="SSF90123">
    <property type="entry name" value="ABC transporter transmembrane region"/>
    <property type="match status" value="1"/>
</dbReference>
<evidence type="ECO:0000256" key="5">
    <source>
        <dbReference type="ARBA" id="ARBA00022989"/>
    </source>
</evidence>
<feature type="domain" description="ABC transmembrane type-1" evidence="9">
    <location>
        <begin position="32"/>
        <end position="310"/>
    </location>
</feature>
<keyword evidence="5 7" id="KW-1133">Transmembrane helix</keyword>
<dbReference type="PROSITE" id="PS50929">
    <property type="entry name" value="ABC_TM1F"/>
    <property type="match status" value="1"/>
</dbReference>
<dbReference type="Gene3D" id="3.40.50.300">
    <property type="entry name" value="P-loop containing nucleotide triphosphate hydrolases"/>
    <property type="match status" value="1"/>
</dbReference>
<feature type="domain" description="ABC transporter" evidence="8">
    <location>
        <begin position="344"/>
        <end position="577"/>
    </location>
</feature>
<evidence type="ECO:0000256" key="1">
    <source>
        <dbReference type="ARBA" id="ARBA00004651"/>
    </source>
</evidence>
<evidence type="ECO:0000256" key="4">
    <source>
        <dbReference type="ARBA" id="ARBA00022840"/>
    </source>
</evidence>
<dbReference type="InterPro" id="IPR003593">
    <property type="entry name" value="AAA+_ATPase"/>
</dbReference>
<evidence type="ECO:0000259" key="9">
    <source>
        <dbReference type="PROSITE" id="PS50929"/>
    </source>
</evidence>